<evidence type="ECO:0000256" key="1">
    <source>
        <dbReference type="SAM" id="SignalP"/>
    </source>
</evidence>
<accession>A0A1N6G1V4</accession>
<name>A0A1N6G1V4_9FLAO</name>
<dbReference type="EMBL" id="FSRK01000001">
    <property type="protein sequence ID" value="SIO01484.1"/>
    <property type="molecule type" value="Genomic_DNA"/>
</dbReference>
<proteinExistence type="predicted"/>
<feature type="signal peptide" evidence="1">
    <location>
        <begin position="1"/>
        <end position="27"/>
    </location>
</feature>
<gene>
    <name evidence="2" type="ORF">SAMN05444409_1603</name>
</gene>
<keyword evidence="3" id="KW-1185">Reference proteome</keyword>
<keyword evidence="1" id="KW-0732">Signal</keyword>
<organism evidence="2 3">
    <name type="scientific">Epilithonimonas zeae</name>
    <dbReference type="NCBI Taxonomy" id="1416779"/>
    <lineage>
        <taxon>Bacteria</taxon>
        <taxon>Pseudomonadati</taxon>
        <taxon>Bacteroidota</taxon>
        <taxon>Flavobacteriia</taxon>
        <taxon>Flavobacteriales</taxon>
        <taxon>Weeksellaceae</taxon>
        <taxon>Chryseobacterium group</taxon>
        <taxon>Epilithonimonas</taxon>
    </lineage>
</organism>
<protein>
    <submittedName>
        <fullName evidence="2">Uncharacterized protein</fullName>
    </submittedName>
</protein>
<dbReference type="STRING" id="1416779.SAMN05444409_1603"/>
<evidence type="ECO:0000313" key="2">
    <source>
        <dbReference type="EMBL" id="SIO01484.1"/>
    </source>
</evidence>
<feature type="chain" id="PRO_5012545863" evidence="1">
    <location>
        <begin position="28"/>
        <end position="328"/>
    </location>
</feature>
<reference evidence="3" key="1">
    <citation type="submission" date="2016-11" db="EMBL/GenBank/DDBJ databases">
        <authorList>
            <person name="Varghese N."/>
            <person name="Submissions S."/>
        </authorList>
    </citation>
    <scope>NUCLEOTIDE SEQUENCE [LARGE SCALE GENOMIC DNA]</scope>
    <source>
        <strain evidence="3">DSM 27623</strain>
    </source>
</reference>
<sequence length="328" mass="36775">MKTNIFNLSKTIFSLFILLMMSNEAQAQLGKKRKTNTQEIKNNPVITFPTAGSVIDGPFVIMGKADPNTFINLRVDPIYNFPANPSGKPTLRISTKEHNPQEFSIKADEKGIWQSPPIQVLFDPKAINTKIFAFISQQLGSYRYESKNIEYKTSPKLFLKTIPMKIPAKNNNDNSSSGQPQKDEGLIKGGAISNFKIISPFDNKNVGQDGFYISGEAPEGALVRVEVRFSGYKSKTEIKIGNVGPIFPIPKIDKNTTTVDNALWGTYNVRYNSLMKMWITDEIKLIKKSNDYSYWANNYTITASLVNEKGEAVHSKTIQVSRMKTKAI</sequence>
<dbReference type="Proteomes" id="UP000185207">
    <property type="component" value="Unassembled WGS sequence"/>
</dbReference>
<dbReference type="RefSeq" id="WP_139297284.1">
    <property type="nucleotide sequence ID" value="NZ_FSRK01000001.1"/>
</dbReference>
<evidence type="ECO:0000313" key="3">
    <source>
        <dbReference type="Proteomes" id="UP000185207"/>
    </source>
</evidence>
<dbReference type="OrthoDB" id="769930at2"/>
<dbReference type="AlphaFoldDB" id="A0A1N6G1V4"/>